<protein>
    <submittedName>
        <fullName evidence="2">Uncharacterized protein</fullName>
    </submittedName>
</protein>
<comment type="caution">
    <text evidence="2">The sequence shown here is derived from an EMBL/GenBank/DDBJ whole genome shotgun (WGS) entry which is preliminary data.</text>
</comment>
<evidence type="ECO:0000313" key="3">
    <source>
        <dbReference type="Proteomes" id="UP000505077"/>
    </source>
</evidence>
<accession>A0A6L2R673</accession>
<feature type="region of interest" description="Disordered" evidence="1">
    <location>
        <begin position="1"/>
        <end position="22"/>
    </location>
</feature>
<organism evidence="2 3">
    <name type="scientific">Candidatus Desulfovibrio kirbyi</name>
    <dbReference type="NCBI Taxonomy" id="2696086"/>
    <lineage>
        <taxon>Bacteria</taxon>
        <taxon>Pseudomonadati</taxon>
        <taxon>Thermodesulfobacteriota</taxon>
        <taxon>Desulfovibrionia</taxon>
        <taxon>Desulfovibrionales</taxon>
        <taxon>Desulfovibrionaceae</taxon>
        <taxon>Desulfovibrio</taxon>
    </lineage>
</organism>
<evidence type="ECO:0000313" key="2">
    <source>
        <dbReference type="EMBL" id="GFH63071.1"/>
    </source>
</evidence>
<evidence type="ECO:0000256" key="1">
    <source>
        <dbReference type="SAM" id="MobiDB-lite"/>
    </source>
</evidence>
<gene>
    <name evidence="2" type="ORF">ZNDK_0842</name>
</gene>
<name>A0A6L2R673_9BACT</name>
<dbReference type="Proteomes" id="UP000505077">
    <property type="component" value="Unassembled WGS sequence"/>
</dbReference>
<dbReference type="EMBL" id="BLLL01000009">
    <property type="protein sequence ID" value="GFH63071.1"/>
    <property type="molecule type" value="Genomic_DNA"/>
</dbReference>
<proteinExistence type="predicted"/>
<sequence>MSAVQSRPPAPLKNLTKSRSVTPEHADLHNARFIRWGANPDKDDRAEVKEAIHAFLKTKLEANLVHNRADVLAALQEVGLEINRAGKDYITVKEPESGEKLRLIGTWNVCLRAHLPAWNRT</sequence>
<dbReference type="AlphaFoldDB" id="A0A6L2R673"/>
<reference evidence="2 3" key="1">
    <citation type="journal article" date="2020" name="ISME J.">
        <title>Parallel Reductive Genome Evolution in Desulfovibrio Ectosymbionts Independently Acquired by Trichonympha Protists in the Termite Gut.</title>
        <authorList>
            <person name="Takeuchi M."/>
            <person name="Kuwahara H."/>
            <person name="Murakami T."/>
            <person name="Takahashi K."/>
            <person name="Kajitani R."/>
            <person name="Toyoda A."/>
            <person name="Itoh T."/>
            <person name="Ohkuma M."/>
            <person name="Hongoh Y."/>
        </authorList>
    </citation>
    <scope>NUCLEOTIDE SEQUENCE [LARGE SCALE GENOMIC DNA]</scope>
    <source>
        <strain evidence="2">ZnDsv-02</strain>
    </source>
</reference>